<dbReference type="InterPro" id="IPR036721">
    <property type="entry name" value="RCK_C_sf"/>
</dbReference>
<feature type="transmembrane region" description="Helical" evidence="9">
    <location>
        <begin position="576"/>
        <end position="596"/>
    </location>
</feature>
<keyword evidence="5 9" id="KW-0812">Transmembrane</keyword>
<dbReference type="PANTHER" id="PTHR43652:SF2">
    <property type="entry name" value="BASIC AMINO ACID ANTIPORTER YFCC-RELATED"/>
    <property type="match status" value="1"/>
</dbReference>
<feature type="transmembrane region" description="Helical" evidence="9">
    <location>
        <begin position="12"/>
        <end position="31"/>
    </location>
</feature>
<dbReference type="Pfam" id="PF03600">
    <property type="entry name" value="CitMHS"/>
    <property type="match status" value="1"/>
</dbReference>
<protein>
    <submittedName>
        <fullName evidence="11">SLC13 family permease</fullName>
    </submittedName>
</protein>
<feature type="transmembrane region" description="Helical" evidence="9">
    <location>
        <begin position="37"/>
        <end position="54"/>
    </location>
</feature>
<feature type="transmembrane region" description="Helical" evidence="9">
    <location>
        <begin position="453"/>
        <end position="471"/>
    </location>
</feature>
<dbReference type="PANTHER" id="PTHR43652">
    <property type="entry name" value="BASIC AMINO ACID ANTIPORTER YFCC-RELATED"/>
    <property type="match status" value="1"/>
</dbReference>
<feature type="transmembrane region" description="Helical" evidence="9">
    <location>
        <begin position="483"/>
        <end position="504"/>
    </location>
</feature>
<reference evidence="11 12" key="1">
    <citation type="submission" date="2019-08" db="EMBL/GenBank/DDBJ databases">
        <title>Aureimonas fodiniaquatilis sp. nov., isolated from a coal mine wastewater.</title>
        <authorList>
            <person name="Kim W."/>
        </authorList>
    </citation>
    <scope>NUCLEOTIDE SEQUENCE [LARGE SCALE GENOMIC DNA]</scope>
    <source>
        <strain evidence="11 12">CAU 1482</strain>
    </source>
</reference>
<feature type="domain" description="RCK C-terminal" evidence="10">
    <location>
        <begin position="306"/>
        <end position="390"/>
    </location>
</feature>
<keyword evidence="4" id="KW-1003">Cell membrane</keyword>
<feature type="transmembrane region" description="Helical" evidence="9">
    <location>
        <begin position="191"/>
        <end position="211"/>
    </location>
</feature>
<feature type="transmembrane region" description="Helical" evidence="9">
    <location>
        <begin position="538"/>
        <end position="556"/>
    </location>
</feature>
<dbReference type="InterPro" id="IPR051679">
    <property type="entry name" value="DASS-Related_Transporters"/>
</dbReference>
<evidence type="ECO:0000256" key="2">
    <source>
        <dbReference type="ARBA" id="ARBA00009843"/>
    </source>
</evidence>
<dbReference type="PRINTS" id="PR00758">
    <property type="entry name" value="ARSENICPUMP"/>
</dbReference>
<dbReference type="EMBL" id="VTWH01000001">
    <property type="protein sequence ID" value="KAA0971943.1"/>
    <property type="molecule type" value="Genomic_DNA"/>
</dbReference>
<evidence type="ECO:0000259" key="10">
    <source>
        <dbReference type="PROSITE" id="PS51202"/>
    </source>
</evidence>
<dbReference type="AlphaFoldDB" id="A0A5B0DZH5"/>
<dbReference type="SUPFAM" id="SSF116726">
    <property type="entry name" value="TrkA C-terminal domain-like"/>
    <property type="match status" value="2"/>
</dbReference>
<evidence type="ECO:0000256" key="3">
    <source>
        <dbReference type="ARBA" id="ARBA00022448"/>
    </source>
</evidence>
<keyword evidence="6" id="KW-0677">Repeat</keyword>
<organism evidence="11 12">
    <name type="scientific">Aureimonas fodinaquatilis</name>
    <dbReference type="NCBI Taxonomy" id="2565783"/>
    <lineage>
        <taxon>Bacteria</taxon>
        <taxon>Pseudomonadati</taxon>
        <taxon>Pseudomonadota</taxon>
        <taxon>Alphaproteobacteria</taxon>
        <taxon>Hyphomicrobiales</taxon>
        <taxon>Aurantimonadaceae</taxon>
        <taxon>Aureimonas</taxon>
    </lineage>
</organism>
<keyword evidence="8 9" id="KW-0472">Membrane</keyword>
<evidence type="ECO:0000313" key="11">
    <source>
        <dbReference type="EMBL" id="KAA0971943.1"/>
    </source>
</evidence>
<dbReference type="GO" id="GO:0008324">
    <property type="term" value="F:monoatomic cation transmembrane transporter activity"/>
    <property type="evidence" value="ECO:0007669"/>
    <property type="project" value="InterPro"/>
</dbReference>
<evidence type="ECO:0000256" key="7">
    <source>
        <dbReference type="ARBA" id="ARBA00022989"/>
    </source>
</evidence>
<dbReference type="RefSeq" id="WP_149297175.1">
    <property type="nucleotide sequence ID" value="NZ_VTWH01000001.1"/>
</dbReference>
<dbReference type="GO" id="GO:0006813">
    <property type="term" value="P:potassium ion transport"/>
    <property type="evidence" value="ECO:0007669"/>
    <property type="project" value="InterPro"/>
</dbReference>
<feature type="transmembrane region" description="Helical" evidence="9">
    <location>
        <begin position="61"/>
        <end position="81"/>
    </location>
</feature>
<dbReference type="Gene3D" id="3.30.70.1450">
    <property type="entry name" value="Regulator of K+ conductance, C-terminal domain"/>
    <property type="match status" value="1"/>
</dbReference>
<feature type="transmembrane region" description="Helical" evidence="9">
    <location>
        <begin position="510"/>
        <end position="531"/>
    </location>
</feature>
<proteinExistence type="inferred from homology"/>
<dbReference type="InterPro" id="IPR031312">
    <property type="entry name" value="Na/sul_symport_CS"/>
</dbReference>
<dbReference type="PROSITE" id="PS51202">
    <property type="entry name" value="RCK_C"/>
    <property type="match status" value="1"/>
</dbReference>
<gene>
    <name evidence="11" type="ORF">FPY71_02120</name>
</gene>
<dbReference type="PROSITE" id="PS01271">
    <property type="entry name" value="NA_SULFATE"/>
    <property type="match status" value="1"/>
</dbReference>
<dbReference type="InterPro" id="IPR000802">
    <property type="entry name" value="Arsenical_pump_ArsB"/>
</dbReference>
<dbReference type="InterPro" id="IPR004680">
    <property type="entry name" value="Cit_transptr-like_dom"/>
</dbReference>
<accession>A0A5B0DZH5</accession>
<keyword evidence="3" id="KW-0813">Transport</keyword>
<keyword evidence="12" id="KW-1185">Reference proteome</keyword>
<evidence type="ECO:0000256" key="4">
    <source>
        <dbReference type="ARBA" id="ARBA00022475"/>
    </source>
</evidence>
<evidence type="ECO:0000256" key="5">
    <source>
        <dbReference type="ARBA" id="ARBA00022692"/>
    </source>
</evidence>
<name>A0A5B0DZH5_9HYPH</name>
<evidence type="ECO:0000256" key="1">
    <source>
        <dbReference type="ARBA" id="ARBA00004651"/>
    </source>
</evidence>
<dbReference type="GO" id="GO:0015105">
    <property type="term" value="F:arsenite transmembrane transporter activity"/>
    <property type="evidence" value="ECO:0007669"/>
    <property type="project" value="InterPro"/>
</dbReference>
<evidence type="ECO:0000256" key="8">
    <source>
        <dbReference type="ARBA" id="ARBA00023136"/>
    </source>
</evidence>
<dbReference type="Proteomes" id="UP000324738">
    <property type="component" value="Unassembled WGS sequence"/>
</dbReference>
<evidence type="ECO:0000256" key="6">
    <source>
        <dbReference type="ARBA" id="ARBA00022737"/>
    </source>
</evidence>
<comment type="similarity">
    <text evidence="2">Belongs to the CitM (TC 2.A.11) transporter family.</text>
</comment>
<feature type="transmembrane region" description="Helical" evidence="9">
    <location>
        <begin position="408"/>
        <end position="441"/>
    </location>
</feature>
<feature type="transmembrane region" description="Helical" evidence="9">
    <location>
        <begin position="101"/>
        <end position="129"/>
    </location>
</feature>
<comment type="caution">
    <text evidence="11">The sequence shown here is derived from an EMBL/GenBank/DDBJ whole genome shotgun (WGS) entry which is preliminary data.</text>
</comment>
<evidence type="ECO:0000313" key="12">
    <source>
        <dbReference type="Proteomes" id="UP000324738"/>
    </source>
</evidence>
<dbReference type="OrthoDB" id="9809303at2"/>
<dbReference type="Pfam" id="PF02080">
    <property type="entry name" value="TrkA_C"/>
    <property type="match status" value="1"/>
</dbReference>
<dbReference type="GO" id="GO:0005886">
    <property type="term" value="C:plasma membrane"/>
    <property type="evidence" value="ECO:0007669"/>
    <property type="project" value="UniProtKB-SubCell"/>
</dbReference>
<feature type="transmembrane region" description="Helical" evidence="9">
    <location>
        <begin position="150"/>
        <end position="171"/>
    </location>
</feature>
<evidence type="ECO:0000256" key="9">
    <source>
        <dbReference type="SAM" id="Phobius"/>
    </source>
</evidence>
<dbReference type="InterPro" id="IPR006037">
    <property type="entry name" value="RCK_C"/>
</dbReference>
<keyword evidence="7 9" id="KW-1133">Transmembrane helix</keyword>
<comment type="subcellular location">
    <subcellularLocation>
        <location evidence="1">Cell membrane</location>
        <topology evidence="1">Multi-pass membrane protein</topology>
    </subcellularLocation>
</comment>
<sequence length="600" mass="63413">MQGRVLQDFLVNYQAYIALGLMALTFIGFLFEKLPPEVTAAIGAAAFVLFGYVSPAQTFSVFSNPAPLTIAAMFVLTGAMVRTGVLERVVGIILDFAGDNAARAVICLVAGIMLLGGFINNTPLVLILIPIGVRIAHKFGFAPTRLLIPISYFTILAGTLTLIGTSTNLLVDGVAREHGMEPFSIFEITPVGMVTAISGLLLLGLFGRFLLPDRKEEGGDLDGENAQFLSEITIIEEGDFTQTKIGEIAALKLPNLKVRAVNQSGTITRKDIRSIELKRGDRLAISATASELLTLHDIEGIRIGTGAIQPREKTELAMVEAVVGPNQSIQGRRIDQLAISSQFGVRVLGVNRHNHIAGQDLRSAKLRAADRLLIEGPAAGVDALSQRGVLVSVTRTSGRAYRQSKAPITLAALAGVVALAAFGVMDIGILAMLAVVAILALRCIDSEEAWGAIDGGILVLIFAMLIVGLGLQNAGSVDLIVSAIAPHLTGLSPLLLLVTIYMMTSALTELITNNAVAVVMTPIVIALSVELGVDPRPLVVAVMFAASASFATPIGYQTNTLVYGAANYRFTDFVKVGIPMNVVVGLATCAAIYFFYGMTG</sequence>